<organism evidence="3">
    <name type="scientific">Roseihalotalea indica</name>
    <dbReference type="NCBI Taxonomy" id="2867963"/>
    <lineage>
        <taxon>Bacteria</taxon>
        <taxon>Pseudomonadati</taxon>
        <taxon>Bacteroidota</taxon>
        <taxon>Cytophagia</taxon>
        <taxon>Cytophagales</taxon>
        <taxon>Catalimonadaceae</taxon>
        <taxon>Roseihalotalea</taxon>
    </lineage>
</organism>
<reference evidence="3" key="1">
    <citation type="journal article" date="2023" name="Comput. Struct. Biotechnol. J.">
        <title>Discovery of a novel marine Bacteroidetes with a rich repertoire of carbohydrate-active enzymes.</title>
        <authorList>
            <person name="Chen B."/>
            <person name="Liu G."/>
            <person name="Chen Q."/>
            <person name="Wang H."/>
            <person name="Liu L."/>
            <person name="Tang K."/>
        </authorList>
    </citation>
    <scope>NUCLEOTIDE SEQUENCE</scope>
    <source>
        <strain evidence="3">TK19036</strain>
    </source>
</reference>
<dbReference type="Pfam" id="PF13204">
    <property type="entry name" value="Apiosidase"/>
    <property type="match status" value="1"/>
</dbReference>
<dbReference type="PANTHER" id="PTHR37836:SF2">
    <property type="entry name" value="DUF4038 DOMAIN-CONTAINING PROTEIN"/>
    <property type="match status" value="1"/>
</dbReference>
<dbReference type="InterPro" id="IPR032260">
    <property type="entry name" value="DUF5060"/>
</dbReference>
<dbReference type="InterPro" id="IPR025277">
    <property type="entry name" value="Apiosidase-like_cat_dom"/>
</dbReference>
<name>A0AA49JEA9_9BACT</name>
<protein>
    <submittedName>
        <fullName evidence="3">DUF4038 domain-containing protein</fullName>
    </submittedName>
</protein>
<reference evidence="3" key="2">
    <citation type="journal article" date="2024" name="Antonie Van Leeuwenhoek">
        <title>Roseihalotalea indica gen. nov., sp. nov., a halophilic Bacteroidetes from mesopelagic Southwest Indian Ocean with higher carbohydrate metabolic potential.</title>
        <authorList>
            <person name="Chen B."/>
            <person name="Zhang M."/>
            <person name="Lin D."/>
            <person name="Ye J."/>
            <person name="Tang K."/>
        </authorList>
    </citation>
    <scope>NUCLEOTIDE SEQUENCE</scope>
    <source>
        <strain evidence="3">TK19036</strain>
    </source>
</reference>
<dbReference type="Gene3D" id="2.60.40.10">
    <property type="entry name" value="Immunoglobulins"/>
    <property type="match status" value="1"/>
</dbReference>
<feature type="domain" description="Apiosidase-like catalytic" evidence="1">
    <location>
        <begin position="155"/>
        <end position="474"/>
    </location>
</feature>
<sequence>MTNNQPFSNYLFLNSLARSVRSLLIPCLETCLVLIALSGVSVDAFSQTDVPRWSRFEQTFISAKEYENPLYDLKEFYAIFTAPSGLTQKINGFWDGGAEFKVRFAPDEVGEWQYETFCSDTNNTGLHGKKLHFTCKENDSDQTIYQRGSLIQPKGTYHLAYHDGTPFLWVGCTAWNGGLKSTEEEWDTYLQHRVDHHYSVIQLVTTQWRGGDQNSEGQVAYEYTDQLRINPEFYEHMDQKIDRVNEYGLIAAPVLLWALPVGPGRNLSPGYSLPLDEAVMLAKYQVARYGGNQVVWILGGDGRYAREYEQRWLEIGRRVFGEDHPGLVAQHPHGLLWIGDNHAEEDWLDIVGYQSSHSKAQGTVDWINKGPVATRWQHLPARPVINLEPIYEELKPDFTDEDVRNASYWSLFATPISGITYGANSIWPWIREGESILNHGTPENLKTWRESIDLPGSLQIGYLAQFLAMYEWWNLRPANELLVAQPGEEEYNHFISVVRSLDQQTVLVYVPHAATVQLYNADHATYAGEWFNPSNNQTSKAAVKTTDGLLEVASPEETDLVLVLRRTK</sequence>
<evidence type="ECO:0000313" key="3">
    <source>
        <dbReference type="EMBL" id="WKN37031.1"/>
    </source>
</evidence>
<dbReference type="PANTHER" id="PTHR37836">
    <property type="entry name" value="LMO1036 PROTEIN"/>
    <property type="match status" value="1"/>
</dbReference>
<dbReference type="AlphaFoldDB" id="A0AA49JEA9"/>
<evidence type="ECO:0000259" key="1">
    <source>
        <dbReference type="Pfam" id="PF13204"/>
    </source>
</evidence>
<dbReference type="Pfam" id="PF16586">
    <property type="entry name" value="DUF5060"/>
    <property type="match status" value="1"/>
</dbReference>
<dbReference type="InterPro" id="IPR013783">
    <property type="entry name" value="Ig-like_fold"/>
</dbReference>
<proteinExistence type="predicted"/>
<accession>A0AA49JEA9</accession>
<dbReference type="EMBL" id="CP120682">
    <property type="protein sequence ID" value="WKN37031.1"/>
    <property type="molecule type" value="Genomic_DNA"/>
</dbReference>
<evidence type="ECO:0000259" key="2">
    <source>
        <dbReference type="Pfam" id="PF16586"/>
    </source>
</evidence>
<gene>
    <name evidence="3" type="ORF">K4G66_32190</name>
</gene>
<dbReference type="Gene3D" id="3.20.20.80">
    <property type="entry name" value="Glycosidases"/>
    <property type="match status" value="1"/>
</dbReference>
<feature type="domain" description="DUF5060" evidence="2">
    <location>
        <begin position="50"/>
        <end position="117"/>
    </location>
</feature>